<reference evidence="1" key="1">
    <citation type="submission" date="2014-11" db="EMBL/GenBank/DDBJ databases">
        <authorList>
            <person name="Amaro Gonzalez C."/>
        </authorList>
    </citation>
    <scope>NUCLEOTIDE SEQUENCE</scope>
</reference>
<name>A0A0E9VLN6_ANGAN</name>
<organism evidence="1">
    <name type="scientific">Anguilla anguilla</name>
    <name type="common">European freshwater eel</name>
    <name type="synonym">Muraena anguilla</name>
    <dbReference type="NCBI Taxonomy" id="7936"/>
    <lineage>
        <taxon>Eukaryota</taxon>
        <taxon>Metazoa</taxon>
        <taxon>Chordata</taxon>
        <taxon>Craniata</taxon>
        <taxon>Vertebrata</taxon>
        <taxon>Euteleostomi</taxon>
        <taxon>Actinopterygii</taxon>
        <taxon>Neopterygii</taxon>
        <taxon>Teleostei</taxon>
        <taxon>Anguilliformes</taxon>
        <taxon>Anguillidae</taxon>
        <taxon>Anguilla</taxon>
    </lineage>
</organism>
<dbReference type="EMBL" id="GBXM01029533">
    <property type="protein sequence ID" value="JAH79044.1"/>
    <property type="molecule type" value="Transcribed_RNA"/>
</dbReference>
<evidence type="ECO:0000313" key="1">
    <source>
        <dbReference type="EMBL" id="JAH79044.1"/>
    </source>
</evidence>
<protein>
    <submittedName>
        <fullName evidence="1">Uncharacterized protein</fullName>
    </submittedName>
</protein>
<dbReference type="AlphaFoldDB" id="A0A0E9VLN6"/>
<sequence>MLGAMHTPRLTVIRTFTPPMHKYTQHTSFFFSFLASTEKCSKIYNSIFPLYIVMHCSLLLTFFK</sequence>
<accession>A0A0E9VLN6</accession>
<reference evidence="1" key="2">
    <citation type="journal article" date="2015" name="Fish Shellfish Immunol.">
        <title>Early steps in the European eel (Anguilla anguilla)-Vibrio vulnificus interaction in the gills: Role of the RtxA13 toxin.</title>
        <authorList>
            <person name="Callol A."/>
            <person name="Pajuelo D."/>
            <person name="Ebbesson L."/>
            <person name="Teles M."/>
            <person name="MacKenzie S."/>
            <person name="Amaro C."/>
        </authorList>
    </citation>
    <scope>NUCLEOTIDE SEQUENCE</scope>
</reference>
<proteinExistence type="predicted"/>